<feature type="chain" id="PRO_5007837007" evidence="10">
    <location>
        <begin position="20"/>
        <end position="269"/>
    </location>
</feature>
<keyword evidence="3 12" id="KW-0645">Protease</keyword>
<dbReference type="CDD" id="cd04275">
    <property type="entry name" value="ZnMc_pappalysin_like"/>
    <property type="match status" value="1"/>
</dbReference>
<evidence type="ECO:0000259" key="11">
    <source>
        <dbReference type="Pfam" id="PF05572"/>
    </source>
</evidence>
<dbReference type="Proteomes" id="UP000076881">
    <property type="component" value="Unassembled WGS sequence"/>
</dbReference>
<keyword evidence="9" id="KW-1015">Disulfide bond</keyword>
<evidence type="ECO:0000256" key="3">
    <source>
        <dbReference type="ARBA" id="ARBA00022670"/>
    </source>
</evidence>
<dbReference type="InterPro" id="IPR008754">
    <property type="entry name" value="Peptidase_M43"/>
</dbReference>
<evidence type="ECO:0000313" key="12">
    <source>
        <dbReference type="EMBL" id="OAA81606.1"/>
    </source>
</evidence>
<evidence type="ECO:0000256" key="9">
    <source>
        <dbReference type="ARBA" id="ARBA00023157"/>
    </source>
</evidence>
<keyword evidence="5 10" id="KW-0732">Signal</keyword>
<keyword evidence="4" id="KW-0479">Metal-binding</keyword>
<keyword evidence="7" id="KW-0862">Zinc</keyword>
<dbReference type="PANTHER" id="PTHR47466">
    <property type="match status" value="1"/>
</dbReference>
<reference evidence="12 13" key="1">
    <citation type="journal article" date="2016" name="Genome Biol. Evol.">
        <title>Divergent and convergent evolution of fungal pathogenicity.</title>
        <authorList>
            <person name="Shang Y."/>
            <person name="Xiao G."/>
            <person name="Zheng P."/>
            <person name="Cen K."/>
            <person name="Zhan S."/>
            <person name="Wang C."/>
        </authorList>
    </citation>
    <scope>NUCLEOTIDE SEQUENCE [LARGE SCALE GENOMIC DNA]</scope>
    <source>
        <strain evidence="12 13">RCEF 1005</strain>
    </source>
</reference>
<dbReference type="InterPro" id="IPR024079">
    <property type="entry name" value="MetalloPept_cat_dom_sf"/>
</dbReference>
<dbReference type="SUPFAM" id="SSF55486">
    <property type="entry name" value="Metalloproteases ('zincins'), catalytic domain"/>
    <property type="match status" value="1"/>
</dbReference>
<dbReference type="GO" id="GO:0006508">
    <property type="term" value="P:proteolysis"/>
    <property type="evidence" value="ECO:0007669"/>
    <property type="project" value="UniProtKB-KW"/>
</dbReference>
<evidence type="ECO:0000256" key="5">
    <source>
        <dbReference type="ARBA" id="ARBA00022729"/>
    </source>
</evidence>
<dbReference type="Gene3D" id="3.40.390.10">
    <property type="entry name" value="Collagenase (Catalytic Domain)"/>
    <property type="match status" value="1"/>
</dbReference>
<dbReference type="PANTHER" id="PTHR47466:SF1">
    <property type="entry name" value="METALLOPROTEASE MEP1 (AFU_ORTHOLOGUE AFUA_1G07730)-RELATED"/>
    <property type="match status" value="1"/>
</dbReference>
<dbReference type="EMBL" id="AZHF01000001">
    <property type="protein sequence ID" value="OAA81606.1"/>
    <property type="molecule type" value="Genomic_DNA"/>
</dbReference>
<keyword evidence="8 12" id="KW-0482">Metalloprotease</keyword>
<dbReference type="GO" id="GO:0046872">
    <property type="term" value="F:metal ion binding"/>
    <property type="evidence" value="ECO:0007669"/>
    <property type="project" value="UniProtKB-KW"/>
</dbReference>
<evidence type="ECO:0000313" key="13">
    <source>
        <dbReference type="Proteomes" id="UP000076881"/>
    </source>
</evidence>
<feature type="domain" description="Peptidase M43 pregnancy-associated plasma-A" evidence="11">
    <location>
        <begin position="138"/>
        <end position="262"/>
    </location>
</feature>
<evidence type="ECO:0000256" key="6">
    <source>
        <dbReference type="ARBA" id="ARBA00022801"/>
    </source>
</evidence>
<evidence type="ECO:0000256" key="2">
    <source>
        <dbReference type="ARBA" id="ARBA00008721"/>
    </source>
</evidence>
<proteinExistence type="inferred from homology"/>
<evidence type="ECO:0000256" key="4">
    <source>
        <dbReference type="ARBA" id="ARBA00022723"/>
    </source>
</evidence>
<evidence type="ECO:0000256" key="8">
    <source>
        <dbReference type="ARBA" id="ARBA00023049"/>
    </source>
</evidence>
<keyword evidence="6" id="KW-0378">Hydrolase</keyword>
<dbReference type="GO" id="GO:0008237">
    <property type="term" value="F:metallopeptidase activity"/>
    <property type="evidence" value="ECO:0007669"/>
    <property type="project" value="UniProtKB-KW"/>
</dbReference>
<gene>
    <name evidence="12" type="ORF">LEL_01151</name>
</gene>
<dbReference type="OrthoDB" id="536211at2759"/>
<dbReference type="AlphaFoldDB" id="A0A162KNB5"/>
<protein>
    <submittedName>
        <fullName evidence="12">Metalloprotease 1</fullName>
    </submittedName>
</protein>
<sequence length="269" mass="29519">MAFKKSLFVAATMAMAVFGAALQGHDECANIEPSEELRAAAAEMAAHEAEAAKKPNNAKPAADVNVPVYIHVIATSNSKADGYLSDADVRSTISGMNGDYRGRGFQFTVKAIDHNINARWASDQDEMVMKKKLHKGDYKTLNLYFLPKMSANGYCYYPTNVSSGSDEFYRDGCTIRSDVYNNGQTTTHEVGHWLGLFHTFQGGCDAVNDMVDDTPALINSWSCNQNDDSCPDMPGKDPVTNFMSYGTCRSVFTAGQTARTKSMYNKFRA</sequence>
<keyword evidence="13" id="KW-1185">Reference proteome</keyword>
<comment type="caution">
    <text evidence="12">The sequence shown here is derived from an EMBL/GenBank/DDBJ whole genome shotgun (WGS) entry which is preliminary data.</text>
</comment>
<evidence type="ECO:0000256" key="7">
    <source>
        <dbReference type="ARBA" id="ARBA00022833"/>
    </source>
</evidence>
<accession>A0A162KNB5</accession>
<evidence type="ECO:0000256" key="1">
    <source>
        <dbReference type="ARBA" id="ARBA00003174"/>
    </source>
</evidence>
<comment type="similarity">
    <text evidence="2">Belongs to the peptidase M43B family.</text>
</comment>
<evidence type="ECO:0000256" key="10">
    <source>
        <dbReference type="SAM" id="SignalP"/>
    </source>
</evidence>
<dbReference type="Pfam" id="PF05572">
    <property type="entry name" value="Peptidase_M43"/>
    <property type="match status" value="1"/>
</dbReference>
<name>A0A162KNB5_CORDF</name>
<feature type="signal peptide" evidence="10">
    <location>
        <begin position="1"/>
        <end position="19"/>
    </location>
</feature>
<comment type="function">
    <text evidence="1">Secreted metalloproteinase that allows assimilation of proteinaceous substrates.</text>
</comment>
<organism evidence="12 13">
    <name type="scientific">Akanthomyces lecanii RCEF 1005</name>
    <dbReference type="NCBI Taxonomy" id="1081108"/>
    <lineage>
        <taxon>Eukaryota</taxon>
        <taxon>Fungi</taxon>
        <taxon>Dikarya</taxon>
        <taxon>Ascomycota</taxon>
        <taxon>Pezizomycotina</taxon>
        <taxon>Sordariomycetes</taxon>
        <taxon>Hypocreomycetidae</taxon>
        <taxon>Hypocreales</taxon>
        <taxon>Cordycipitaceae</taxon>
        <taxon>Akanthomyces</taxon>
        <taxon>Cordyceps confragosa</taxon>
    </lineage>
</organism>